<name>A0A1T4S337_9HYPH</name>
<evidence type="ECO:0000259" key="3">
    <source>
        <dbReference type="Pfam" id="PF07364"/>
    </source>
</evidence>
<evidence type="ECO:0000313" key="4">
    <source>
        <dbReference type="EMBL" id="SKA22496.1"/>
    </source>
</evidence>
<keyword evidence="1" id="KW-0479">Metal-binding</keyword>
<proteinExistence type="inferred from homology"/>
<dbReference type="InterPro" id="IPR015995">
    <property type="entry name" value="MlrC_N"/>
</dbReference>
<keyword evidence="1" id="KW-0482">Metalloprotease</keyword>
<dbReference type="GO" id="GO:0046872">
    <property type="term" value="F:metal ion binding"/>
    <property type="evidence" value="ECO:0007669"/>
    <property type="project" value="UniProtKB-KW"/>
</dbReference>
<organism evidence="4 5">
    <name type="scientific">Enhydrobacter aerosaccus</name>
    <dbReference type="NCBI Taxonomy" id="225324"/>
    <lineage>
        <taxon>Bacteria</taxon>
        <taxon>Pseudomonadati</taxon>
        <taxon>Pseudomonadota</taxon>
        <taxon>Alphaproteobacteria</taxon>
        <taxon>Hyphomicrobiales</taxon>
        <taxon>Enhydrobacter</taxon>
    </lineage>
</organism>
<dbReference type="PIRSF" id="PIRSF012702">
    <property type="entry name" value="UCP012702"/>
    <property type="match status" value="1"/>
</dbReference>
<dbReference type="RefSeq" id="WP_231714887.1">
    <property type="nucleotide sequence ID" value="NZ_FUWJ01000006.1"/>
</dbReference>
<dbReference type="GO" id="GO:0008237">
    <property type="term" value="F:metallopeptidase activity"/>
    <property type="evidence" value="ECO:0007669"/>
    <property type="project" value="UniProtKB-KW"/>
</dbReference>
<dbReference type="Pfam" id="PF07171">
    <property type="entry name" value="MlrC_C"/>
    <property type="match status" value="1"/>
</dbReference>
<dbReference type="EMBL" id="FUWJ01000006">
    <property type="protein sequence ID" value="SKA22496.1"/>
    <property type="molecule type" value="Genomic_DNA"/>
</dbReference>
<evidence type="ECO:0000256" key="1">
    <source>
        <dbReference type="PIRNR" id="PIRNR012702"/>
    </source>
</evidence>
<evidence type="ECO:0000259" key="2">
    <source>
        <dbReference type="Pfam" id="PF07171"/>
    </source>
</evidence>
<evidence type="ECO:0000313" key="5">
    <source>
        <dbReference type="Proteomes" id="UP000190092"/>
    </source>
</evidence>
<sequence>MAKKFVVAMMMHETNTFSPLPTPIESFAKSGALSGLQAIAEAEGTNTSLGGFIEIARKAGAEFAVPMAAAANPSGLVTKAAYEQMTTAIVDEVRKGCDAVLLALHGAMVAEHYDDGEGELLNRIRRIAPDVPIAVALDFHTQMTDAMVRGATVMTGYRTYPHVDMADTARRAGRTLMRALAGEVEPKMVWGNRPIMSSSLVHTPSREPMKTLMGMASQAEDTGQVLNASVFGGFPQADIPHLALSSVIVCDKRTAEGEILLNKILDTAWERREGFLFHPEPLSVQVARAKSLEGGPIVMADHGDNTASGGTQDVMSVIEEAIKQGLEDACAGPVCDPACVDQMIKAGVGADVTLELGGKIDMPAMGLKGKPLKIRGKVKAITDGTFVVTGPMATGTTIRMGRTAVLDTGKMQIVVSERRSEPFDLGCFTHCGIDPRRKKYVLIKSRQHFRAGFEPIAKHIVMCDGDGCTASDLRLFKYTRIKRPLYPFDPDMRLGRNEA</sequence>
<dbReference type="AlphaFoldDB" id="A0A1T4S337"/>
<feature type="domain" description="Microcystin LR degradation protein MlrC C-terminal" evidence="2">
    <location>
        <begin position="299"/>
        <end position="480"/>
    </location>
</feature>
<comment type="similarity">
    <text evidence="1">Belongs to the peptidase M81 family.</text>
</comment>
<dbReference type="Pfam" id="PF07364">
    <property type="entry name" value="DUF1485"/>
    <property type="match status" value="1"/>
</dbReference>
<accession>A0A1T4S337</accession>
<reference evidence="5" key="1">
    <citation type="submission" date="2017-02" db="EMBL/GenBank/DDBJ databases">
        <authorList>
            <person name="Varghese N."/>
            <person name="Submissions S."/>
        </authorList>
    </citation>
    <scope>NUCLEOTIDE SEQUENCE [LARGE SCALE GENOMIC DNA]</scope>
    <source>
        <strain evidence="5">ATCC 27094</strain>
    </source>
</reference>
<comment type="cofactor">
    <cofactor evidence="1">
        <name>Zn(2+)</name>
        <dbReference type="ChEBI" id="CHEBI:29105"/>
    </cofactor>
    <text evidence="1">Binds 1 zinc ion per subunit.</text>
</comment>
<feature type="domain" description="Microcystin LR degradation protein MlrC N-terminal" evidence="3">
    <location>
        <begin position="4"/>
        <end position="289"/>
    </location>
</feature>
<keyword evidence="5" id="KW-1185">Reference proteome</keyword>
<keyword evidence="1" id="KW-0645">Protease</keyword>
<dbReference type="STRING" id="225324.SAMN02745126_04319"/>
<dbReference type="InterPro" id="IPR009197">
    <property type="entry name" value="MlrC"/>
</dbReference>
<gene>
    <name evidence="4" type="ORF">SAMN02745126_04319</name>
</gene>
<keyword evidence="1" id="KW-0378">Hydrolase</keyword>
<dbReference type="Proteomes" id="UP000190092">
    <property type="component" value="Unassembled WGS sequence"/>
</dbReference>
<protein>
    <recommendedName>
        <fullName evidence="1">Microcystinase C</fullName>
        <shortName evidence="1">MlrC</shortName>
    </recommendedName>
</protein>
<dbReference type="InterPro" id="IPR010799">
    <property type="entry name" value="MlrC_C"/>
</dbReference>
<dbReference type="GO" id="GO:0006508">
    <property type="term" value="P:proteolysis"/>
    <property type="evidence" value="ECO:0007669"/>
    <property type="project" value="UniProtKB-KW"/>
</dbReference>
<comment type="function">
    <text evidence="1">Involved in peptidolytic degradation of cyclic heptapeptide hepatotoxin microcystin (MC).</text>
</comment>